<dbReference type="Proteomes" id="UP000094893">
    <property type="component" value="Unassembled WGS sequence"/>
</dbReference>
<gene>
    <name evidence="2" type="ORF">A6M23_12485</name>
    <name evidence="3" type="ORF">A6P07_07020</name>
</gene>
<name>A0A1C2I542_ACITH</name>
<feature type="transmembrane region" description="Helical" evidence="1">
    <location>
        <begin position="63"/>
        <end position="83"/>
    </location>
</feature>
<keyword evidence="1" id="KW-1133">Transmembrane helix</keyword>
<dbReference type="AlphaFoldDB" id="A0A1C2I542"/>
<evidence type="ECO:0000256" key="1">
    <source>
        <dbReference type="SAM" id="Phobius"/>
    </source>
</evidence>
<sequence length="109" mass="12077">MQPNTACSQLTGVFGALVTGVFGALGRILGKAPIITAWRRLKRLLLLVFIWIDRRIINPMVSIIQIWLLLPAAISLGVFAWLLTLHPTVAGQEYPISIYWTLSPHPCVS</sequence>
<keyword evidence="1" id="KW-0812">Transmembrane</keyword>
<evidence type="ECO:0000313" key="5">
    <source>
        <dbReference type="Proteomes" id="UP000095008"/>
    </source>
</evidence>
<keyword evidence="1" id="KW-0472">Membrane</keyword>
<evidence type="ECO:0000313" key="3">
    <source>
        <dbReference type="EMBL" id="OCX73922.1"/>
    </source>
</evidence>
<dbReference type="EMBL" id="LWSA01000089">
    <property type="protein sequence ID" value="OCX73922.1"/>
    <property type="molecule type" value="Genomic_DNA"/>
</dbReference>
<reference evidence="2 4" key="1">
    <citation type="journal article" date="2016" name="Int. J. Mol. Sci.">
        <title>Comparative genomics of the extreme acidophile Acidithiobacillus thiooxidans reveals intraspecific divergence and niche adaptation.</title>
        <authorList>
            <person name="Zhang X."/>
            <person name="Feng X."/>
            <person name="Tao J."/>
            <person name="Ma L."/>
            <person name="Xiao Y."/>
            <person name="Liang Y."/>
            <person name="Liu X."/>
            <person name="Yin H."/>
        </authorList>
    </citation>
    <scope>NUCLEOTIDE SEQUENCE [LARGE SCALE GENOMIC DNA]</scope>
    <source>
        <strain evidence="3 4">A02</strain>
        <strain evidence="2">DXS-W</strain>
    </source>
</reference>
<evidence type="ECO:0000313" key="2">
    <source>
        <dbReference type="EMBL" id="OCX71106.1"/>
    </source>
</evidence>
<comment type="caution">
    <text evidence="2">The sequence shown here is derived from an EMBL/GenBank/DDBJ whole genome shotgun (WGS) entry which is preliminary data.</text>
</comment>
<accession>A0A1C2I542</accession>
<protein>
    <submittedName>
        <fullName evidence="2">Uncharacterized protein</fullName>
    </submittedName>
</protein>
<keyword evidence="5" id="KW-1185">Reference proteome</keyword>
<evidence type="ECO:0000313" key="4">
    <source>
        <dbReference type="Proteomes" id="UP000094893"/>
    </source>
</evidence>
<dbReference type="EMBL" id="LWRY01000145">
    <property type="protein sequence ID" value="OCX71106.1"/>
    <property type="molecule type" value="Genomic_DNA"/>
</dbReference>
<feature type="transmembrane region" description="Helical" evidence="1">
    <location>
        <begin position="12"/>
        <end position="29"/>
    </location>
</feature>
<organism evidence="2 5">
    <name type="scientific">Acidithiobacillus thiooxidans</name>
    <name type="common">Thiobacillus thiooxidans</name>
    <dbReference type="NCBI Taxonomy" id="930"/>
    <lineage>
        <taxon>Bacteria</taxon>
        <taxon>Pseudomonadati</taxon>
        <taxon>Pseudomonadota</taxon>
        <taxon>Acidithiobacillia</taxon>
        <taxon>Acidithiobacillales</taxon>
        <taxon>Acidithiobacillaceae</taxon>
        <taxon>Acidithiobacillus</taxon>
    </lineage>
</organism>
<dbReference type="STRING" id="930.GCA_002079865_03542"/>
<dbReference type="Proteomes" id="UP000095008">
    <property type="component" value="Unassembled WGS sequence"/>
</dbReference>
<proteinExistence type="predicted"/>